<name>A0A485LDX3_9STRA</name>
<reference evidence="3 4" key="1">
    <citation type="submission" date="2019-03" db="EMBL/GenBank/DDBJ databases">
        <authorList>
            <person name="Gaulin E."/>
            <person name="Dumas B."/>
        </authorList>
    </citation>
    <scope>NUCLEOTIDE SEQUENCE [LARGE SCALE GENOMIC DNA]</scope>
    <source>
        <strain evidence="3">CBS 568.67</strain>
    </source>
</reference>
<dbReference type="Gene3D" id="3.40.50.410">
    <property type="entry name" value="von Willebrand factor, type A domain"/>
    <property type="match status" value="1"/>
</dbReference>
<organism evidence="3 4">
    <name type="scientific">Aphanomyces stellatus</name>
    <dbReference type="NCBI Taxonomy" id="120398"/>
    <lineage>
        <taxon>Eukaryota</taxon>
        <taxon>Sar</taxon>
        <taxon>Stramenopiles</taxon>
        <taxon>Oomycota</taxon>
        <taxon>Saprolegniomycetes</taxon>
        <taxon>Saprolegniales</taxon>
        <taxon>Verrucalvaceae</taxon>
        <taxon>Aphanomyces</taxon>
    </lineage>
</organism>
<proteinExistence type="predicted"/>
<dbReference type="PANTHER" id="PTHR22796">
    <property type="entry name" value="URG4-RELATED"/>
    <property type="match status" value="1"/>
</dbReference>
<evidence type="ECO:0000313" key="4">
    <source>
        <dbReference type="Proteomes" id="UP000332933"/>
    </source>
</evidence>
<dbReference type="SMART" id="SM00327">
    <property type="entry name" value="VWA"/>
    <property type="match status" value="1"/>
</dbReference>
<dbReference type="CDD" id="cd00198">
    <property type="entry name" value="vWFA"/>
    <property type="match status" value="1"/>
</dbReference>
<feature type="domain" description="VWFA" evidence="1">
    <location>
        <begin position="1819"/>
        <end position="1990"/>
    </location>
</feature>
<accession>A0A485LDX3</accession>
<evidence type="ECO:0000259" key="1">
    <source>
        <dbReference type="PROSITE" id="PS50234"/>
    </source>
</evidence>
<dbReference type="InterPro" id="IPR036465">
    <property type="entry name" value="vWFA_dom_sf"/>
</dbReference>
<protein>
    <submittedName>
        <fullName evidence="3">Aste57867_19425 protein</fullName>
    </submittedName>
</protein>
<evidence type="ECO:0000313" key="2">
    <source>
        <dbReference type="EMBL" id="KAF0689153.1"/>
    </source>
</evidence>
<dbReference type="PROSITE" id="PS50234">
    <property type="entry name" value="VWFA"/>
    <property type="match status" value="1"/>
</dbReference>
<dbReference type="PANTHER" id="PTHR22796:SF1">
    <property type="entry name" value="VWFA DOMAIN-CONTAINING PROTEIN"/>
    <property type="match status" value="1"/>
</dbReference>
<dbReference type="Gene3D" id="3.40.50.300">
    <property type="entry name" value="P-loop containing nucleotide triphosphate hydrolases"/>
    <property type="match status" value="1"/>
</dbReference>
<evidence type="ECO:0000313" key="3">
    <source>
        <dbReference type="EMBL" id="VFT96139.1"/>
    </source>
</evidence>
<dbReference type="Pfam" id="PF02263">
    <property type="entry name" value="GBP"/>
    <property type="match status" value="1"/>
</dbReference>
<keyword evidence="4" id="KW-1185">Reference proteome</keyword>
<dbReference type="InterPro" id="IPR015894">
    <property type="entry name" value="Guanylate-bd_N"/>
</dbReference>
<dbReference type="SUPFAM" id="SSF53300">
    <property type="entry name" value="vWA-like"/>
    <property type="match status" value="1"/>
</dbReference>
<dbReference type="InterPro" id="IPR027417">
    <property type="entry name" value="P-loop_NTPase"/>
</dbReference>
<dbReference type="GO" id="GO:0003924">
    <property type="term" value="F:GTPase activity"/>
    <property type="evidence" value="ECO:0007669"/>
    <property type="project" value="InterPro"/>
</dbReference>
<sequence>MMSPLALLAPVPTHPNGGISTTSTLTRLPAMTPSPLPLSRGVACSYESLPCVHLLRLLAPDIDDADAQVFRPTLIDSEVDRFLRATGIGPDDAMTSTDGLGGYLNTALVNSPECPSDISVLAYFGAQAAVQRQLTTDQWWPPALSKVLAPAHEGVYALWADDEPSSTSLTSGGVRIVLFAWLSDTSLGASHMRERAAFALRFLTTLTSDVVYCSDPTAADSLPTTIDDMAESAPDDKKYSTSYSIHATQVEEEHVRCKALDMSVLAMPSGVDTVWPSCGGGNSVCMSMVKVDKRVYTTRGSLTFHESHGFASWVSEMVATHAIDVHCQLPTAWMASMLKLHAMLPRLDTEAAIEDALWADAAAQTTIDMATFQDRCRRQGAVVFYVERQGGAAAEVAATKALAKELALLRGWLSELGDAPPSTELMEYRVRVEKWINDAYAARMQAERTWRSFLDGWTVTPKTLAFPILNHLDVGVVLAELQPRLQAAYDHWCARLDDTLGPLHAILTAKTHAKMLKRASVHARLQRSHDDAIREAFDAFVTACNAAHDNSALRVTLTSQFGRRGCLGYTQQAYHDQAQLVTVMEVCPTNNRASRTSHATLPPDATLLLVAVKADITVVVFTEPHPHATHVHVIKHGRVHLARVFPKAARLCAFEPSKRLVAMLHSETKIDVYGLSESFKVLECVHSVDLAILVRLVPPYRDLVFFGGENHGLTVVDSLGHVQSYFVRSKQLSPEAMVVVDNTKVVPVRGGALLLFLTREDEGADDATTSYRVRVQAMSTADNAMLPPTELDVCGPIQAWRRLCFACSGDATTLVGLDPTSSRFQMWTLDIATSKTMWHLTRSQTCPSRDDPVKAHPLWTFFHLYEKFPVQSLASSSSSALVPCGPLHVHVVGGGELAHQVKTILQTVMTKLHSLQKRLTPLDLAAHVVGHEGPSMPWAGTTLSTAKWVLELVTGTVPVQICCARDNQLVLLESPSPPDMAPTTTTTDAHDVAASIWLGYISSVLRHWTRSVVVVSSMGKQSTGKSYFLNHLTGTSFAMSGARCTDGVWLSVRLWGADCLLVVLDFEGVGSFERSAQEDTFLSVLNAAVSRLTIFRVNMRVDKDMDAMFAKFQQGQALLRGDPRLFQGHLCLSAKDVNPHDQEAVVAEFQTKLEALLADNRSNFVTTMYGSHVDVTCCPPLGNAGYYDALDDARALLESAHVSAAYSSGAAFHDCLTTVLSKMSVLDWTNMEESVKERHAMELRRCIRTMLATGAMPNGPLNAPTDVDLYKDKWRATGVGLALDQVTLLESWLQLKDDWASNATAALVDAKRLRVACLARVMEWTSATRRDASVDTQFDLVWGFMLWRRGHIVHQYVANLPSAISRPELDDLEACVAYFGQLVRRCQHTCAHCKLGCMESLAHDPLGTAHDCGTDHQCASRCTHCLASLGEDEPVLTVLHCSMAAGHGGNCNCGRKKHTCGGVCAQRGAVNCDAVCSLAIDHAGAHACGVALHMCGQPCAAPHCRNSCTLPFANPHEVHTCGFGRCQQPCGMAACSQTCAAPDHFHDPGLAMHLCDQSHRCVAECTADGMCEIKVHLKHVADTFTGQRSTFGFSRQEMNGAKRACALVVPPAATTHAADGHRCDRAVHYCDARCPCCRYVCDKPFGHTDLHRTPHGNMTETYFVSDGQTVDVAERRYAVGERGVAEMCPFFCSTMGRGHVHFMPCEQPTAETCVYAAADGRTHCRLRLEPHPDQPMDQLLHDAYWTALGWEDPVTSAAEKATFKLCPYRCDASDHAVDAPSYCVLDAWHAPVNTSSVSHSVVHGHEFACTHVAARGQSHHIFVLDSSGSMAGAYWRSLTTAVRAYLTDQMAKRSIGGDIVSVVTFSDDGAVVFEGESMATMADAEIPFRGGGTDYDAGLRCAIEVLSRNDTHAPILLFFSDGYPKATDSGVHLADHIVTNFDNLLSFVVGFGNMDFVCLEQLAVRLRGGFHQAISSVDLLETFKSISVSVHLNAGLVAHTA</sequence>
<dbReference type="EMBL" id="VJMH01006520">
    <property type="protein sequence ID" value="KAF0689153.1"/>
    <property type="molecule type" value="Genomic_DNA"/>
</dbReference>
<dbReference type="InterPro" id="IPR002035">
    <property type="entry name" value="VWF_A"/>
</dbReference>
<dbReference type="GO" id="GO:0005525">
    <property type="term" value="F:GTP binding"/>
    <property type="evidence" value="ECO:0007669"/>
    <property type="project" value="InterPro"/>
</dbReference>
<reference evidence="2" key="2">
    <citation type="submission" date="2019-06" db="EMBL/GenBank/DDBJ databases">
        <title>Genomics analysis of Aphanomyces spp. identifies a new class of oomycete effector associated with host adaptation.</title>
        <authorList>
            <person name="Gaulin E."/>
        </authorList>
    </citation>
    <scope>NUCLEOTIDE SEQUENCE</scope>
    <source>
        <strain evidence="2">CBS 578.67</strain>
    </source>
</reference>
<dbReference type="Proteomes" id="UP000332933">
    <property type="component" value="Unassembled WGS sequence"/>
</dbReference>
<dbReference type="EMBL" id="CAADRA010006541">
    <property type="protein sequence ID" value="VFT96139.1"/>
    <property type="molecule type" value="Genomic_DNA"/>
</dbReference>
<dbReference type="Pfam" id="PF13519">
    <property type="entry name" value="VWA_2"/>
    <property type="match status" value="1"/>
</dbReference>
<dbReference type="SUPFAM" id="SSF52540">
    <property type="entry name" value="P-loop containing nucleoside triphosphate hydrolases"/>
    <property type="match status" value="1"/>
</dbReference>
<dbReference type="OrthoDB" id="2343366at2759"/>
<gene>
    <name evidence="3" type="primary">Aste57867_19425</name>
    <name evidence="2" type="ORF">As57867_019361</name>
    <name evidence="3" type="ORF">ASTE57867_19425</name>
</gene>